<accession>A0A3N0I284</accession>
<organism evidence="7 8">
    <name type="scientific">Absicoccus porci</name>
    <dbReference type="NCBI Taxonomy" id="2486576"/>
    <lineage>
        <taxon>Bacteria</taxon>
        <taxon>Bacillati</taxon>
        <taxon>Bacillota</taxon>
        <taxon>Erysipelotrichia</taxon>
        <taxon>Erysipelotrichales</taxon>
        <taxon>Erysipelotrichaceae</taxon>
        <taxon>Absicoccus</taxon>
    </lineage>
</organism>
<dbReference type="RefSeq" id="WP_128519320.1">
    <property type="nucleotide sequence ID" value="NZ_JALFCT010000036.1"/>
</dbReference>
<sequence>MLTYDLKQSNLPFYMQIYQCIKKDIVEGKLQPHEKLPSKRSFARQQGLSTITIQNAYDQLISEGFVYTQPKRGYFVAPIPNIPHASPVSLDYHLVDPSPVYKIDLSGNGTMHFPMSNWAKLSRRIFYEQSDSILKRSESAGTLILRKAIASHLQSFRNMMVDPNQIIVGAGTEYLYGLLIQLLGRNQTVCLEDPAYPRLSQIYQKQDVSICYAGLDEQGLSMEQLQKTKANIVHISPNHQFPTGIRMPTPRRYEILAWANQRSHRYIIEDDYDSEFRRHGKPLPTLFSMDESDRVIYMNTFSQSLSPTIRISYMVLPLSLAKRYYQELSFYACTVSNFEQYTLAAFLNEGYFEKHINRMRLYYGRLRKQIMATIKQSSLPVTIIENESGLHFLLQLKTHLSDAQIIKRMHAASIQIHALSSYYRHPQDRHTFLVNYSQLTPEKMQKVCDVFRYIISENNS</sequence>
<name>A0A3N0I284_9FIRM</name>
<dbReference type="CDD" id="cd00609">
    <property type="entry name" value="AAT_like"/>
    <property type="match status" value="1"/>
</dbReference>
<keyword evidence="4" id="KW-0238">DNA-binding</keyword>
<keyword evidence="5" id="KW-0804">Transcription</keyword>
<dbReference type="GO" id="GO:0003700">
    <property type="term" value="F:DNA-binding transcription factor activity"/>
    <property type="evidence" value="ECO:0007669"/>
    <property type="project" value="InterPro"/>
</dbReference>
<dbReference type="InterPro" id="IPR036388">
    <property type="entry name" value="WH-like_DNA-bd_sf"/>
</dbReference>
<comment type="caution">
    <text evidence="7">The sequence shown here is derived from an EMBL/GenBank/DDBJ whole genome shotgun (WGS) entry which is preliminary data.</text>
</comment>
<dbReference type="GO" id="GO:0030170">
    <property type="term" value="F:pyridoxal phosphate binding"/>
    <property type="evidence" value="ECO:0007669"/>
    <property type="project" value="InterPro"/>
</dbReference>
<dbReference type="Gene3D" id="1.10.10.10">
    <property type="entry name" value="Winged helix-like DNA-binding domain superfamily/Winged helix DNA-binding domain"/>
    <property type="match status" value="1"/>
</dbReference>
<dbReference type="InterPro" id="IPR015424">
    <property type="entry name" value="PyrdxlP-dep_Trfase"/>
</dbReference>
<dbReference type="GO" id="GO:0003677">
    <property type="term" value="F:DNA binding"/>
    <property type="evidence" value="ECO:0007669"/>
    <property type="project" value="UniProtKB-KW"/>
</dbReference>
<evidence type="ECO:0000256" key="3">
    <source>
        <dbReference type="ARBA" id="ARBA00023015"/>
    </source>
</evidence>
<keyword evidence="3" id="KW-0805">Transcription regulation</keyword>
<dbReference type="EMBL" id="RJQC01000001">
    <property type="protein sequence ID" value="RNM31139.1"/>
    <property type="molecule type" value="Genomic_DNA"/>
</dbReference>
<reference evidence="7 8" key="1">
    <citation type="submission" date="2018-11" db="EMBL/GenBank/DDBJ databases">
        <title>Clostridium sp. nov., a member of the family Erysipelotrichaceae isolated from pig faeces.</title>
        <authorList>
            <person name="Chang Y.-H."/>
        </authorList>
    </citation>
    <scope>NUCLEOTIDE SEQUENCE [LARGE SCALE GENOMIC DNA]</scope>
    <source>
        <strain evidence="7 8">YH-panp20</strain>
    </source>
</reference>
<dbReference type="OrthoDB" id="9808770at2"/>
<dbReference type="Proteomes" id="UP000276568">
    <property type="component" value="Unassembled WGS sequence"/>
</dbReference>
<dbReference type="SUPFAM" id="SSF53383">
    <property type="entry name" value="PLP-dependent transferases"/>
    <property type="match status" value="1"/>
</dbReference>
<keyword evidence="7" id="KW-0032">Aminotransferase</keyword>
<dbReference type="InterPro" id="IPR004839">
    <property type="entry name" value="Aminotransferase_I/II_large"/>
</dbReference>
<dbReference type="InterPro" id="IPR051446">
    <property type="entry name" value="HTH_trans_reg/aminotransferase"/>
</dbReference>
<dbReference type="GO" id="GO:0008483">
    <property type="term" value="F:transaminase activity"/>
    <property type="evidence" value="ECO:0007669"/>
    <property type="project" value="UniProtKB-KW"/>
</dbReference>
<dbReference type="PROSITE" id="PS50949">
    <property type="entry name" value="HTH_GNTR"/>
    <property type="match status" value="1"/>
</dbReference>
<dbReference type="AlphaFoldDB" id="A0A3N0I284"/>
<evidence type="ECO:0000256" key="2">
    <source>
        <dbReference type="ARBA" id="ARBA00022898"/>
    </source>
</evidence>
<dbReference type="SUPFAM" id="SSF46785">
    <property type="entry name" value="Winged helix' DNA-binding domain"/>
    <property type="match status" value="1"/>
</dbReference>
<feature type="domain" description="HTH gntR-type" evidence="6">
    <location>
        <begin position="11"/>
        <end position="79"/>
    </location>
</feature>
<dbReference type="Gene3D" id="3.40.640.10">
    <property type="entry name" value="Type I PLP-dependent aspartate aminotransferase-like (Major domain)"/>
    <property type="match status" value="1"/>
</dbReference>
<comment type="similarity">
    <text evidence="1">In the C-terminal section; belongs to the class-I pyridoxal-phosphate-dependent aminotransferase family.</text>
</comment>
<gene>
    <name evidence="7" type="ORF">EDX97_00765</name>
</gene>
<protein>
    <submittedName>
        <fullName evidence="7">PLP-dependent aminotransferase family protein</fullName>
    </submittedName>
</protein>
<dbReference type="InterPro" id="IPR000524">
    <property type="entry name" value="Tscrpt_reg_HTH_GntR"/>
</dbReference>
<dbReference type="PANTHER" id="PTHR46577:SF1">
    <property type="entry name" value="HTH-TYPE TRANSCRIPTIONAL REGULATORY PROTEIN GABR"/>
    <property type="match status" value="1"/>
</dbReference>
<keyword evidence="8" id="KW-1185">Reference proteome</keyword>
<keyword evidence="7" id="KW-0808">Transferase</keyword>
<evidence type="ECO:0000256" key="5">
    <source>
        <dbReference type="ARBA" id="ARBA00023163"/>
    </source>
</evidence>
<dbReference type="Pfam" id="PF00155">
    <property type="entry name" value="Aminotran_1_2"/>
    <property type="match status" value="1"/>
</dbReference>
<evidence type="ECO:0000313" key="8">
    <source>
        <dbReference type="Proteomes" id="UP000276568"/>
    </source>
</evidence>
<keyword evidence="2" id="KW-0663">Pyridoxal phosphate</keyword>
<dbReference type="CDD" id="cd07377">
    <property type="entry name" value="WHTH_GntR"/>
    <property type="match status" value="1"/>
</dbReference>
<proteinExistence type="inferred from homology"/>
<evidence type="ECO:0000259" key="6">
    <source>
        <dbReference type="PROSITE" id="PS50949"/>
    </source>
</evidence>
<evidence type="ECO:0000256" key="4">
    <source>
        <dbReference type="ARBA" id="ARBA00023125"/>
    </source>
</evidence>
<dbReference type="Pfam" id="PF00392">
    <property type="entry name" value="GntR"/>
    <property type="match status" value="1"/>
</dbReference>
<dbReference type="PANTHER" id="PTHR46577">
    <property type="entry name" value="HTH-TYPE TRANSCRIPTIONAL REGULATORY PROTEIN GABR"/>
    <property type="match status" value="1"/>
</dbReference>
<dbReference type="SMART" id="SM00345">
    <property type="entry name" value="HTH_GNTR"/>
    <property type="match status" value="1"/>
</dbReference>
<dbReference type="InterPro" id="IPR015421">
    <property type="entry name" value="PyrdxlP-dep_Trfase_major"/>
</dbReference>
<dbReference type="InterPro" id="IPR036390">
    <property type="entry name" value="WH_DNA-bd_sf"/>
</dbReference>
<evidence type="ECO:0000313" key="7">
    <source>
        <dbReference type="EMBL" id="RNM31139.1"/>
    </source>
</evidence>
<evidence type="ECO:0000256" key="1">
    <source>
        <dbReference type="ARBA" id="ARBA00005384"/>
    </source>
</evidence>